<sequence length="91" mass="10590">MENPNQTTLNKNNFPKLLHSLVDQVEIYSSKNIKSGFRATGIYPFNPREVMKRVPEYQEDVASYEIDNELLDYLKHSKEKTSSKKGRKNVV</sequence>
<keyword evidence="2" id="KW-1185">Reference proteome</keyword>
<dbReference type="EMBL" id="CAJQZP010000287">
    <property type="protein sequence ID" value="CAG4952762.1"/>
    <property type="molecule type" value="Genomic_DNA"/>
</dbReference>
<comment type="caution">
    <text evidence="1">The sequence shown here is derived from an EMBL/GenBank/DDBJ whole genome shotgun (WGS) entry which is preliminary data.</text>
</comment>
<gene>
    <name evidence="1" type="ORF">PAPOLLO_LOCUS4707</name>
</gene>
<dbReference type="AlphaFoldDB" id="A0A8S3WCY1"/>
<dbReference type="Proteomes" id="UP000691718">
    <property type="component" value="Unassembled WGS sequence"/>
</dbReference>
<proteinExistence type="predicted"/>
<protein>
    <submittedName>
        <fullName evidence="1">(apollo) hypothetical protein</fullName>
    </submittedName>
</protein>
<name>A0A8S3WCY1_PARAO</name>
<accession>A0A8S3WCY1</accession>
<evidence type="ECO:0000313" key="2">
    <source>
        <dbReference type="Proteomes" id="UP000691718"/>
    </source>
</evidence>
<dbReference type="OrthoDB" id="6932526at2759"/>
<evidence type="ECO:0000313" key="1">
    <source>
        <dbReference type="EMBL" id="CAG4952762.1"/>
    </source>
</evidence>
<organism evidence="1 2">
    <name type="scientific">Parnassius apollo</name>
    <name type="common">Apollo butterfly</name>
    <name type="synonym">Papilio apollo</name>
    <dbReference type="NCBI Taxonomy" id="110799"/>
    <lineage>
        <taxon>Eukaryota</taxon>
        <taxon>Metazoa</taxon>
        <taxon>Ecdysozoa</taxon>
        <taxon>Arthropoda</taxon>
        <taxon>Hexapoda</taxon>
        <taxon>Insecta</taxon>
        <taxon>Pterygota</taxon>
        <taxon>Neoptera</taxon>
        <taxon>Endopterygota</taxon>
        <taxon>Lepidoptera</taxon>
        <taxon>Glossata</taxon>
        <taxon>Ditrysia</taxon>
        <taxon>Papilionoidea</taxon>
        <taxon>Papilionidae</taxon>
        <taxon>Parnassiinae</taxon>
        <taxon>Parnassini</taxon>
        <taxon>Parnassius</taxon>
        <taxon>Parnassius</taxon>
    </lineage>
</organism>
<reference evidence="1" key="1">
    <citation type="submission" date="2021-04" db="EMBL/GenBank/DDBJ databases">
        <authorList>
            <person name="Tunstrom K."/>
        </authorList>
    </citation>
    <scope>NUCLEOTIDE SEQUENCE</scope>
</reference>